<dbReference type="Gene3D" id="1.25.40.10">
    <property type="entry name" value="Tetratricopeptide repeat domain"/>
    <property type="match status" value="1"/>
</dbReference>
<keyword evidence="2 7" id="KW-0812">Transmembrane</keyword>
<evidence type="ECO:0000256" key="6">
    <source>
        <dbReference type="SAM" id="MobiDB-lite"/>
    </source>
</evidence>
<feature type="transmembrane region" description="Helical" evidence="7">
    <location>
        <begin position="56"/>
        <end position="74"/>
    </location>
</feature>
<evidence type="ECO:0000256" key="5">
    <source>
        <dbReference type="PROSITE-ProRule" id="PRU00339"/>
    </source>
</evidence>
<feature type="repeat" description="TPR" evidence="5">
    <location>
        <begin position="436"/>
        <end position="469"/>
    </location>
</feature>
<feature type="transmembrane region" description="Helical" evidence="7">
    <location>
        <begin position="307"/>
        <end position="325"/>
    </location>
</feature>
<dbReference type="OrthoDB" id="6206554at2"/>
<dbReference type="SUPFAM" id="SSF48452">
    <property type="entry name" value="TPR-like"/>
    <property type="match status" value="1"/>
</dbReference>
<feature type="transmembrane region" description="Helical" evidence="7">
    <location>
        <begin position="6"/>
        <end position="26"/>
    </location>
</feature>
<dbReference type="PANTHER" id="PTHR22550:SF5">
    <property type="entry name" value="LEUCINE ZIPPER PROTEIN 4"/>
    <property type="match status" value="1"/>
</dbReference>
<dbReference type="AlphaFoldDB" id="A0A096B225"/>
<dbReference type="InterPro" id="IPR002035">
    <property type="entry name" value="VWF_A"/>
</dbReference>
<evidence type="ECO:0000256" key="4">
    <source>
        <dbReference type="ARBA" id="ARBA00023136"/>
    </source>
</evidence>
<dbReference type="Gene3D" id="3.40.50.410">
    <property type="entry name" value="von Willebrand factor, type A domain"/>
    <property type="match status" value="1"/>
</dbReference>
<evidence type="ECO:0000313" key="10">
    <source>
        <dbReference type="Proteomes" id="UP000029614"/>
    </source>
</evidence>
<keyword evidence="3 7" id="KW-1133">Transmembrane helix</keyword>
<dbReference type="EMBL" id="JRNU01000002">
    <property type="protein sequence ID" value="KGF53140.1"/>
    <property type="molecule type" value="Genomic_DNA"/>
</dbReference>
<dbReference type="Pfam" id="PF13181">
    <property type="entry name" value="TPR_8"/>
    <property type="match status" value="1"/>
</dbReference>
<dbReference type="InterPro" id="IPR050768">
    <property type="entry name" value="UPF0353/GerABKA_families"/>
</dbReference>
<feature type="compositionally biased region" description="Basic and acidic residues" evidence="6">
    <location>
        <begin position="517"/>
        <end position="536"/>
    </location>
</feature>
<dbReference type="SMART" id="SM00327">
    <property type="entry name" value="VWA"/>
    <property type="match status" value="1"/>
</dbReference>
<keyword evidence="10" id="KW-1185">Reference proteome</keyword>
<evidence type="ECO:0000256" key="7">
    <source>
        <dbReference type="SAM" id="Phobius"/>
    </source>
</evidence>
<feature type="compositionally biased region" description="Basic residues" evidence="6">
    <location>
        <begin position="496"/>
        <end position="513"/>
    </location>
</feature>
<dbReference type="Pfam" id="PF07584">
    <property type="entry name" value="BatA"/>
    <property type="match status" value="1"/>
</dbReference>
<name>A0A096B225_9BACT</name>
<proteinExistence type="predicted"/>
<protein>
    <submittedName>
        <fullName evidence="9">BatB/BatC protein</fullName>
    </submittedName>
</protein>
<dbReference type="InterPro" id="IPR036465">
    <property type="entry name" value="vWFA_dom_sf"/>
</dbReference>
<organism evidence="9 10">
    <name type="scientific">Prevotella amnii DNF00058</name>
    <dbReference type="NCBI Taxonomy" id="1401066"/>
    <lineage>
        <taxon>Bacteria</taxon>
        <taxon>Pseudomonadati</taxon>
        <taxon>Bacteroidota</taxon>
        <taxon>Bacteroidia</taxon>
        <taxon>Bacteroidales</taxon>
        <taxon>Prevotellaceae</taxon>
        <taxon>Prevotella</taxon>
    </lineage>
</organism>
<feature type="region of interest" description="Disordered" evidence="6">
    <location>
        <begin position="480"/>
        <end position="566"/>
    </location>
</feature>
<dbReference type="Pfam" id="PF13519">
    <property type="entry name" value="VWA_2"/>
    <property type="match status" value="1"/>
</dbReference>
<keyword evidence="1" id="KW-1003">Cell membrane</keyword>
<dbReference type="SUPFAM" id="SSF53300">
    <property type="entry name" value="vWA-like"/>
    <property type="match status" value="1"/>
</dbReference>
<evidence type="ECO:0000256" key="3">
    <source>
        <dbReference type="ARBA" id="ARBA00022989"/>
    </source>
</evidence>
<feature type="compositionally biased region" description="Basic and acidic residues" evidence="6">
    <location>
        <begin position="557"/>
        <end position="566"/>
    </location>
</feature>
<evidence type="ECO:0000259" key="8">
    <source>
        <dbReference type="PROSITE" id="PS50234"/>
    </source>
</evidence>
<sequence>MFRFESPIYLWLLLLIPLLSIFYYILYQHRKQRIKKFGDIELVKQLSPSLSNRRRFIKFLLMQSSIALMVLIIARPQIGNRISSTKNGKGIETVIALDISNSMLAQDVIPSRLDKSKLLIEDLLRSFDNDKVGLIVFAGDAFVQLPITSDFISAKMFLNDINPSLIGTQGTDIGKAINLAMHSFSPTSKAGKAIIIITDGEDNEGGAEAMAKKAQEAGFHIYILGIGSTSGAEIPIGNGEKLKDKRGNIVVSHLNEDMCKGIADAGKGVYIHVDNNSDAQQILKKQLSKLQKDDINNIVYSDYDEQFQAIAIILIILIIGEVCILERKNTKKKKWYMIKNNFAKLLICIFFLSFFCNFMIYAQSENQLIRKGNKFFRSKNYLESEIAFRKSLIKNNKSDITIYNLGCALQAQKKNKEALSEYKKATKVSKNSLHKSKAYYNIGTIFQGQKKYDEAIESYKDALRNNPNNNNARYNLELCKQQQKRQQQKRQQQQKSKNKKNNSKQQNKNKKNKNNSNKRDQKRDKEMSKDNAERLLDAAMQQEKLTQKRLSKAMHQPSDHQLNKNW</sequence>
<evidence type="ECO:0000313" key="9">
    <source>
        <dbReference type="EMBL" id="KGF53140.1"/>
    </source>
</evidence>
<accession>A0A096B225</accession>
<gene>
    <name evidence="9" type="ORF">HMPREF9302_01035</name>
</gene>
<dbReference type="PROSITE" id="PS50234">
    <property type="entry name" value="VWFA"/>
    <property type="match status" value="1"/>
</dbReference>
<dbReference type="Pfam" id="PF00515">
    <property type="entry name" value="TPR_1"/>
    <property type="match status" value="1"/>
</dbReference>
<dbReference type="Proteomes" id="UP000029614">
    <property type="component" value="Unassembled WGS sequence"/>
</dbReference>
<dbReference type="PROSITE" id="PS50293">
    <property type="entry name" value="TPR_REGION"/>
    <property type="match status" value="1"/>
</dbReference>
<keyword evidence="4 7" id="KW-0472">Membrane</keyword>
<feature type="transmembrane region" description="Helical" evidence="7">
    <location>
        <begin position="345"/>
        <end position="362"/>
    </location>
</feature>
<comment type="caution">
    <text evidence="9">The sequence shown here is derived from an EMBL/GenBank/DDBJ whole genome shotgun (WGS) entry which is preliminary data.</text>
</comment>
<evidence type="ECO:0000256" key="2">
    <source>
        <dbReference type="ARBA" id="ARBA00022692"/>
    </source>
</evidence>
<reference evidence="9 10" key="1">
    <citation type="submission" date="2014-07" db="EMBL/GenBank/DDBJ databases">
        <authorList>
            <person name="McCorrison J."/>
            <person name="Sanka R."/>
            <person name="Torralba M."/>
            <person name="Gillis M."/>
            <person name="Haft D.H."/>
            <person name="Methe B."/>
            <person name="Sutton G."/>
            <person name="Nelson K.E."/>
        </authorList>
    </citation>
    <scope>NUCLEOTIDE SEQUENCE [LARGE SCALE GENOMIC DNA]</scope>
    <source>
        <strain evidence="9 10">DNF00058</strain>
    </source>
</reference>
<dbReference type="InterPro" id="IPR019734">
    <property type="entry name" value="TPR_rpt"/>
</dbReference>
<dbReference type="PROSITE" id="PS50005">
    <property type="entry name" value="TPR"/>
    <property type="match status" value="1"/>
</dbReference>
<dbReference type="RefSeq" id="WP_036853928.1">
    <property type="nucleotide sequence ID" value="NZ_JRNU01000002.1"/>
</dbReference>
<feature type="domain" description="VWFA" evidence="8">
    <location>
        <begin position="92"/>
        <end position="290"/>
    </location>
</feature>
<keyword evidence="5" id="KW-0802">TPR repeat</keyword>
<evidence type="ECO:0000256" key="1">
    <source>
        <dbReference type="ARBA" id="ARBA00022475"/>
    </source>
</evidence>
<dbReference type="InterPro" id="IPR024163">
    <property type="entry name" value="Aerotolerance_reg_N"/>
</dbReference>
<dbReference type="PANTHER" id="PTHR22550">
    <property type="entry name" value="SPORE GERMINATION PROTEIN"/>
    <property type="match status" value="1"/>
</dbReference>
<dbReference type="InterPro" id="IPR011990">
    <property type="entry name" value="TPR-like_helical_dom_sf"/>
</dbReference>
<dbReference type="SMART" id="SM00028">
    <property type="entry name" value="TPR"/>
    <property type="match status" value="3"/>
</dbReference>